<dbReference type="Proteomes" id="UP001237642">
    <property type="component" value="Unassembled WGS sequence"/>
</dbReference>
<reference evidence="2" key="2">
    <citation type="submission" date="2023-05" db="EMBL/GenBank/DDBJ databases">
        <authorList>
            <person name="Schelkunov M.I."/>
        </authorList>
    </citation>
    <scope>NUCLEOTIDE SEQUENCE</scope>
    <source>
        <strain evidence="2">Hsosn_3</strain>
        <tissue evidence="2">Leaf</tissue>
    </source>
</reference>
<feature type="region of interest" description="Disordered" evidence="1">
    <location>
        <begin position="88"/>
        <end position="130"/>
    </location>
</feature>
<sequence length="169" mass="18411">MVLAVKSQGARNIAVCCSESKASVSYNPVVSNNGRSENIYSDEELVNEILASDPVDDDWFEIPNATKAPSSPEGTAISKTTTCRHLHKALPSKKSPSRQGTAISKTTTCRHLHKTPPSKQSSSRQGTAISKTTTCRHLHKTLPSKHHSLLQLPLPQKSQHTAISIYSRD</sequence>
<dbReference type="EMBL" id="JAUIZM010000004">
    <property type="protein sequence ID" value="KAK1386666.1"/>
    <property type="molecule type" value="Genomic_DNA"/>
</dbReference>
<accession>A0AAD8IKN2</accession>
<evidence type="ECO:0000256" key="1">
    <source>
        <dbReference type="SAM" id="MobiDB-lite"/>
    </source>
</evidence>
<gene>
    <name evidence="2" type="ORF">POM88_014844</name>
</gene>
<name>A0AAD8IKN2_9APIA</name>
<organism evidence="2 3">
    <name type="scientific">Heracleum sosnowskyi</name>
    <dbReference type="NCBI Taxonomy" id="360622"/>
    <lineage>
        <taxon>Eukaryota</taxon>
        <taxon>Viridiplantae</taxon>
        <taxon>Streptophyta</taxon>
        <taxon>Embryophyta</taxon>
        <taxon>Tracheophyta</taxon>
        <taxon>Spermatophyta</taxon>
        <taxon>Magnoliopsida</taxon>
        <taxon>eudicotyledons</taxon>
        <taxon>Gunneridae</taxon>
        <taxon>Pentapetalae</taxon>
        <taxon>asterids</taxon>
        <taxon>campanulids</taxon>
        <taxon>Apiales</taxon>
        <taxon>Apiaceae</taxon>
        <taxon>Apioideae</taxon>
        <taxon>apioid superclade</taxon>
        <taxon>Tordylieae</taxon>
        <taxon>Tordyliinae</taxon>
        <taxon>Heracleum</taxon>
    </lineage>
</organism>
<feature type="compositionally biased region" description="Polar residues" evidence="1">
    <location>
        <begin position="117"/>
        <end position="130"/>
    </location>
</feature>
<evidence type="ECO:0000313" key="2">
    <source>
        <dbReference type="EMBL" id="KAK1386666.1"/>
    </source>
</evidence>
<proteinExistence type="predicted"/>
<protein>
    <submittedName>
        <fullName evidence="2">Uncharacterized protein</fullName>
    </submittedName>
</protein>
<evidence type="ECO:0000313" key="3">
    <source>
        <dbReference type="Proteomes" id="UP001237642"/>
    </source>
</evidence>
<feature type="compositionally biased region" description="Polar residues" evidence="1">
    <location>
        <begin position="97"/>
        <end position="107"/>
    </location>
</feature>
<keyword evidence="3" id="KW-1185">Reference proteome</keyword>
<comment type="caution">
    <text evidence="2">The sequence shown here is derived from an EMBL/GenBank/DDBJ whole genome shotgun (WGS) entry which is preliminary data.</text>
</comment>
<reference evidence="2" key="1">
    <citation type="submission" date="2023-02" db="EMBL/GenBank/DDBJ databases">
        <title>Genome of toxic invasive species Heracleum sosnowskyi carries increased number of genes despite the absence of recent whole-genome duplications.</title>
        <authorList>
            <person name="Schelkunov M."/>
            <person name="Shtratnikova V."/>
            <person name="Makarenko M."/>
            <person name="Klepikova A."/>
            <person name="Omelchenko D."/>
            <person name="Novikova G."/>
            <person name="Obukhova E."/>
            <person name="Bogdanov V."/>
            <person name="Penin A."/>
            <person name="Logacheva M."/>
        </authorList>
    </citation>
    <scope>NUCLEOTIDE SEQUENCE</scope>
    <source>
        <strain evidence="2">Hsosn_3</strain>
        <tissue evidence="2">Leaf</tissue>
    </source>
</reference>
<dbReference type="AlphaFoldDB" id="A0AAD8IKN2"/>